<evidence type="ECO:0000259" key="4">
    <source>
        <dbReference type="SMART" id="SM01017"/>
    </source>
</evidence>
<dbReference type="InterPro" id="IPR014756">
    <property type="entry name" value="Ig_E-set"/>
</dbReference>
<evidence type="ECO:0000256" key="2">
    <source>
        <dbReference type="ARBA" id="ARBA00022606"/>
    </source>
</evidence>
<dbReference type="GO" id="GO:0007165">
    <property type="term" value="P:signal transduction"/>
    <property type="evidence" value="ECO:0007669"/>
    <property type="project" value="InterPro"/>
</dbReference>
<accession>A0A8U0WDN5</accession>
<keyword evidence="5" id="KW-1185">Reference proteome</keyword>
<dbReference type="Pfam" id="PF02752">
    <property type="entry name" value="Arrestin_C"/>
    <property type="match status" value="1"/>
</dbReference>
<dbReference type="Proteomes" id="UP000092443">
    <property type="component" value="Unplaced"/>
</dbReference>
<feature type="region of interest" description="Disordered" evidence="3">
    <location>
        <begin position="780"/>
        <end position="821"/>
    </location>
</feature>
<name>A0A8U0WDN5_9MUSC</name>
<dbReference type="PANTHER" id="PTHR11792:SF18">
    <property type="entry name" value="FI20035P1"/>
    <property type="match status" value="1"/>
</dbReference>
<comment type="similarity">
    <text evidence="1">Belongs to the arrestin family.</text>
</comment>
<dbReference type="InterPro" id="IPR011021">
    <property type="entry name" value="Arrestin-like_N"/>
</dbReference>
<dbReference type="InterPro" id="IPR000698">
    <property type="entry name" value="Arrestin"/>
</dbReference>
<proteinExistence type="inferred from homology"/>
<dbReference type="PANTHER" id="PTHR11792">
    <property type="entry name" value="ARRESTIN"/>
    <property type="match status" value="1"/>
</dbReference>
<dbReference type="RefSeq" id="XP_037883717.1">
    <property type="nucleotide sequence ID" value="XM_038027789.1"/>
</dbReference>
<dbReference type="GeneID" id="119633938"/>
<dbReference type="Gene3D" id="2.60.40.840">
    <property type="match status" value="1"/>
</dbReference>
<evidence type="ECO:0000313" key="5">
    <source>
        <dbReference type="Proteomes" id="UP000092443"/>
    </source>
</evidence>
<dbReference type="InterPro" id="IPR014753">
    <property type="entry name" value="Arrestin_N"/>
</dbReference>
<evidence type="ECO:0000313" key="6">
    <source>
        <dbReference type="RefSeq" id="XP_037883717.1"/>
    </source>
</evidence>
<dbReference type="Pfam" id="PF00339">
    <property type="entry name" value="Arrestin_N"/>
    <property type="match status" value="1"/>
</dbReference>
<dbReference type="InterPro" id="IPR011022">
    <property type="entry name" value="Arrestin_C-like"/>
</dbReference>
<feature type="domain" description="Arrestin C-terminal-like" evidence="4">
    <location>
        <begin position="437"/>
        <end position="639"/>
    </location>
</feature>
<organism evidence="5 6">
    <name type="scientific">Glossina fuscipes</name>
    <dbReference type="NCBI Taxonomy" id="7396"/>
    <lineage>
        <taxon>Eukaryota</taxon>
        <taxon>Metazoa</taxon>
        <taxon>Ecdysozoa</taxon>
        <taxon>Arthropoda</taxon>
        <taxon>Hexapoda</taxon>
        <taxon>Insecta</taxon>
        <taxon>Pterygota</taxon>
        <taxon>Neoptera</taxon>
        <taxon>Endopterygota</taxon>
        <taxon>Diptera</taxon>
        <taxon>Brachycera</taxon>
        <taxon>Muscomorpha</taxon>
        <taxon>Hippoboscoidea</taxon>
        <taxon>Glossinidae</taxon>
        <taxon>Glossina</taxon>
    </lineage>
</organism>
<feature type="compositionally biased region" description="Basic and acidic residues" evidence="3">
    <location>
        <begin position="1"/>
        <end position="31"/>
    </location>
</feature>
<dbReference type="GO" id="GO:0002031">
    <property type="term" value="P:G protein-coupled receptor internalization"/>
    <property type="evidence" value="ECO:0007669"/>
    <property type="project" value="TreeGrafter"/>
</dbReference>
<dbReference type="SUPFAM" id="SSF81296">
    <property type="entry name" value="E set domains"/>
    <property type="match status" value="2"/>
</dbReference>
<feature type="compositionally biased region" description="Basic and acidic residues" evidence="3">
    <location>
        <begin position="367"/>
        <end position="376"/>
    </location>
</feature>
<dbReference type="InterPro" id="IPR014752">
    <property type="entry name" value="Arrestin-like_C"/>
</dbReference>
<evidence type="ECO:0000256" key="3">
    <source>
        <dbReference type="SAM" id="MobiDB-lite"/>
    </source>
</evidence>
<dbReference type="PRINTS" id="PR00309">
    <property type="entry name" value="ARRESTIN"/>
</dbReference>
<feature type="region of interest" description="Disordered" evidence="3">
    <location>
        <begin position="661"/>
        <end position="697"/>
    </location>
</feature>
<dbReference type="AlphaFoldDB" id="A0A8U0WDN5"/>
<feature type="compositionally biased region" description="Low complexity" evidence="3">
    <location>
        <begin position="681"/>
        <end position="694"/>
    </location>
</feature>
<dbReference type="FunFam" id="2.60.40.840:FF:000004">
    <property type="entry name" value="Uncharacterized protein, isoform A"/>
    <property type="match status" value="1"/>
</dbReference>
<feature type="region of interest" description="Disordered" evidence="3">
    <location>
        <begin position="355"/>
        <end position="379"/>
    </location>
</feature>
<dbReference type="Gene3D" id="2.60.40.640">
    <property type="match status" value="1"/>
</dbReference>
<feature type="region of interest" description="Disordered" evidence="3">
    <location>
        <begin position="1"/>
        <end position="71"/>
    </location>
</feature>
<feature type="compositionally biased region" description="Basic and acidic residues" evidence="3">
    <location>
        <begin position="784"/>
        <end position="793"/>
    </location>
</feature>
<gene>
    <name evidence="6" type="primary">LOC119633938</name>
</gene>
<keyword evidence="2" id="KW-0716">Sensory transduction</keyword>
<dbReference type="GO" id="GO:0005737">
    <property type="term" value="C:cytoplasm"/>
    <property type="evidence" value="ECO:0007669"/>
    <property type="project" value="TreeGrafter"/>
</dbReference>
<dbReference type="SMART" id="SM01017">
    <property type="entry name" value="Arrestin_C"/>
    <property type="match status" value="1"/>
</dbReference>
<dbReference type="GO" id="GO:0001664">
    <property type="term" value="F:G protein-coupled receptor binding"/>
    <property type="evidence" value="ECO:0007669"/>
    <property type="project" value="TreeGrafter"/>
</dbReference>
<sequence length="821" mass="90888">MTENQDKHVERDKENKNDVKLMKGHEHENKDKHQHTHHQQQQHQQHQQLTPGKEHERSPAGAGAGAAATTASATFTAKDELGTQRVYKKTSPNCVLTLYLPSREITLSGNSPAIIEGIVYVDPKAIQGYRVYAQLTLTFRYGREDEEVMGLRFCNEAIMSLHQIWPRNEEPHRETLTPLQDALMKRLGEGAHPFTLSLTSQAPPSVQLVPAKRYYGAPIGTSYDVRCFIADKTDDKFHRRASVKMGVRVIYRTDVYGINGPENFATIINNPVASPPVNTTIITTATATAITTTTTMAITAITDEPTTVSRATALTDVLGNDDKAVHSTTTTTTTTTNTNTTVTTITTTEANALNLNDRTTRSSGKGRKSERGDSFPKLRLSPKSFRFSSRFGRSKSEVEKCPSDPFYNYSKSFQEYDCITATGGGPQGAVDKPFLLQDGRVGLKASLDKAWYTHGEEICVTINIRNDSRKTVRKIRVCAIQHVDVCMFNNGKFKNVVADADVPSSTDRIVTPGTTFNTAVILKPQRGTTKNWIALEDSLQRSTEPDEITGNIAASAVRTPHYLMQASHSPNYCSSPGVCIPPAVSAIHGGSNAANGATNNERNVFAIYVSYYVKVKLTLSGMGGELSLKLPFVLVHIDEEQKHLYELPIKKLTLDEVPANRKITPTSNIDDNSNNEESNEEQQQQQQQQQQSSNVDAKRVYSVISHNLDHIESLDSSEQLLIKVPSMTGACNKRRLLMRSETIAKDLEEDLDDTDDAEVEMGKNDGKLEQVVHMAQIHYDTNTSEEHVDKEDQIYQSSDETPAEENLDKLSLKTTNSTNGA</sequence>
<reference evidence="6" key="1">
    <citation type="submission" date="2025-08" db="UniProtKB">
        <authorList>
            <consortium name="RefSeq"/>
        </authorList>
    </citation>
    <scope>IDENTIFICATION</scope>
    <source>
        <tissue evidence="6">Whole body pupa</tissue>
    </source>
</reference>
<evidence type="ECO:0000256" key="1">
    <source>
        <dbReference type="ARBA" id="ARBA00005298"/>
    </source>
</evidence>
<feature type="compositionally biased region" description="Polar residues" evidence="3">
    <location>
        <begin position="812"/>
        <end position="821"/>
    </location>
</feature>
<dbReference type="KEGG" id="gfs:119633938"/>
<protein>
    <submittedName>
        <fullName evidence="6">Uncharacterized protein LOC119633938</fullName>
    </submittedName>
</protein>